<protein>
    <submittedName>
        <fullName evidence="1">Uncharacterized protein</fullName>
    </submittedName>
</protein>
<dbReference type="EMBL" id="UINC01205772">
    <property type="protein sequence ID" value="SVE27104.1"/>
    <property type="molecule type" value="Genomic_DNA"/>
</dbReference>
<sequence>SFTVTVWMETEFDSPNTNLWSNITHRINVAIFHFIDLWL</sequence>
<evidence type="ECO:0000313" key="1">
    <source>
        <dbReference type="EMBL" id="SVE27104.1"/>
    </source>
</evidence>
<organism evidence="1">
    <name type="scientific">marine metagenome</name>
    <dbReference type="NCBI Taxonomy" id="408172"/>
    <lineage>
        <taxon>unclassified sequences</taxon>
        <taxon>metagenomes</taxon>
        <taxon>ecological metagenomes</taxon>
    </lineage>
</organism>
<name>A0A383C4I7_9ZZZZ</name>
<gene>
    <name evidence="1" type="ORF">METZ01_LOCUS479958</name>
</gene>
<feature type="non-terminal residue" evidence="1">
    <location>
        <position position="1"/>
    </location>
</feature>
<accession>A0A383C4I7</accession>
<proteinExistence type="predicted"/>
<reference evidence="1" key="1">
    <citation type="submission" date="2018-05" db="EMBL/GenBank/DDBJ databases">
        <authorList>
            <person name="Lanie J.A."/>
            <person name="Ng W.-L."/>
            <person name="Kazmierczak K.M."/>
            <person name="Andrzejewski T.M."/>
            <person name="Davidsen T.M."/>
            <person name="Wayne K.J."/>
            <person name="Tettelin H."/>
            <person name="Glass J.I."/>
            <person name="Rusch D."/>
            <person name="Podicherti R."/>
            <person name="Tsui H.-C.T."/>
            <person name="Winkler M.E."/>
        </authorList>
    </citation>
    <scope>NUCLEOTIDE SEQUENCE</scope>
</reference>
<dbReference type="AlphaFoldDB" id="A0A383C4I7"/>